<dbReference type="EMBL" id="QUTF01000031">
    <property type="protein sequence ID" value="RHZ42998.1"/>
    <property type="molecule type" value="Genomic_DNA"/>
</dbReference>
<evidence type="ECO:0000313" key="7">
    <source>
        <dbReference type="Proteomes" id="UP000275652"/>
    </source>
</evidence>
<protein>
    <submittedName>
        <fullName evidence="2">Uncharacterized protein</fullName>
    </submittedName>
</protein>
<dbReference type="EMBL" id="QUTI01034951">
    <property type="protein sequence ID" value="RLO01912.1"/>
    <property type="molecule type" value="Genomic_DNA"/>
</dbReference>
<dbReference type="Proteomes" id="UP000286510">
    <property type="component" value="Unassembled WGS sequence"/>
</dbReference>
<dbReference type="EMBL" id="QUTB01011222">
    <property type="protein sequence ID" value="RHY38322.1"/>
    <property type="molecule type" value="Genomic_DNA"/>
</dbReference>
<evidence type="ECO:0000313" key="3">
    <source>
        <dbReference type="EMBL" id="RHY38322.1"/>
    </source>
</evidence>
<dbReference type="Pfam" id="PF04749">
    <property type="entry name" value="PLAC8"/>
    <property type="match status" value="1"/>
</dbReference>
<feature type="transmembrane region" description="Helical" evidence="1">
    <location>
        <begin position="31"/>
        <end position="55"/>
    </location>
</feature>
<evidence type="ECO:0000313" key="6">
    <source>
        <dbReference type="Proteomes" id="UP000265427"/>
    </source>
</evidence>
<dbReference type="EMBL" id="QUSZ01002259">
    <property type="protein sequence ID" value="RHY22843.1"/>
    <property type="molecule type" value="Genomic_DNA"/>
</dbReference>
<dbReference type="InterPro" id="IPR006461">
    <property type="entry name" value="PLAC_motif_containing"/>
</dbReference>
<name>A0A397BQJ2_APHAT</name>
<comment type="caution">
    <text evidence="2">The sequence shown here is derived from an EMBL/GenBank/DDBJ whole genome shotgun (WGS) entry which is preliminary data.</text>
</comment>
<evidence type="ECO:0000313" key="4">
    <source>
        <dbReference type="EMBL" id="RHZ42998.1"/>
    </source>
</evidence>
<sequence>MAAEGGAEIKGAYFVTEIDQNNLVMGTWSTGILGCINVGSLSVCCMATFCPCVSLAQIAHRVGMYKYWTVLTAFMVLFGAYVALALLESTVSKLFVFGMWAVTIVALLAISVIRKNVRERFQIPGSACEDVVCSCIFSCCVVGQLSLHVDSIDKDSCNFGPKDTLPGYNSQ</sequence>
<feature type="transmembrane region" description="Helical" evidence="1">
    <location>
        <begin position="93"/>
        <end position="113"/>
    </location>
</feature>
<dbReference type="NCBIfam" id="TIGR01571">
    <property type="entry name" value="A_thal_Cys_rich"/>
    <property type="match status" value="1"/>
</dbReference>
<dbReference type="Proteomes" id="UP000283543">
    <property type="component" value="Unassembled WGS sequence"/>
</dbReference>
<dbReference type="Proteomes" id="UP000275652">
    <property type="component" value="Unassembled WGS sequence"/>
</dbReference>
<reference evidence="5 7" key="1">
    <citation type="journal article" date="2018" name="J. Invertebr. Pathol.">
        <title>New genotyping method for the causative agent of crayfish plague (Aphanomyces astaci) based on whole genome data.</title>
        <authorList>
            <person name="Minardi D."/>
            <person name="Studholme D.J."/>
            <person name="van der Giezen M."/>
            <person name="Pretto T."/>
            <person name="Oidtmann B."/>
        </authorList>
    </citation>
    <scope>NUCLEOTIDE SEQUENCE [LARGE SCALE GENOMIC DNA]</scope>
    <source>
        <strain evidence="5 7">KB13</strain>
    </source>
</reference>
<evidence type="ECO:0000256" key="1">
    <source>
        <dbReference type="SAM" id="Phobius"/>
    </source>
</evidence>
<dbReference type="AlphaFoldDB" id="A0A397BQJ2"/>
<evidence type="ECO:0000313" key="5">
    <source>
        <dbReference type="EMBL" id="RLO01912.1"/>
    </source>
</evidence>
<evidence type="ECO:0000313" key="9">
    <source>
        <dbReference type="Proteomes" id="UP000286510"/>
    </source>
</evidence>
<dbReference type="Proteomes" id="UP000265427">
    <property type="component" value="Unassembled WGS sequence"/>
</dbReference>
<organism evidence="2 6">
    <name type="scientific">Aphanomyces astaci</name>
    <name type="common">Crayfish plague agent</name>
    <dbReference type="NCBI Taxonomy" id="112090"/>
    <lineage>
        <taxon>Eukaryota</taxon>
        <taxon>Sar</taxon>
        <taxon>Stramenopiles</taxon>
        <taxon>Oomycota</taxon>
        <taxon>Saprolegniomycetes</taxon>
        <taxon>Saprolegniales</taxon>
        <taxon>Verrucalvaceae</taxon>
        <taxon>Aphanomyces</taxon>
    </lineage>
</organism>
<feature type="transmembrane region" description="Helical" evidence="1">
    <location>
        <begin position="67"/>
        <end position="87"/>
    </location>
</feature>
<reference evidence="6 8" key="2">
    <citation type="submission" date="2018-08" db="EMBL/GenBank/DDBJ databases">
        <title>Aphanomyces genome sequencing and annotation.</title>
        <authorList>
            <person name="Minardi D."/>
            <person name="Oidtmann B."/>
            <person name="Van Der Giezen M."/>
            <person name="Studholme D.J."/>
        </authorList>
    </citation>
    <scope>NUCLEOTIDE SEQUENCE [LARGE SCALE GENOMIC DNA]</scope>
    <source>
        <strain evidence="4 9">FDL457</strain>
        <strain evidence="2 6">Kv</strain>
        <strain evidence="3 8">Si</strain>
    </source>
</reference>
<dbReference type="PANTHER" id="PTHR15907">
    <property type="entry name" value="DUF614 FAMILY PROTEIN-RELATED"/>
    <property type="match status" value="1"/>
</dbReference>
<evidence type="ECO:0000313" key="2">
    <source>
        <dbReference type="EMBL" id="RHY22843.1"/>
    </source>
</evidence>
<keyword evidence="1" id="KW-0812">Transmembrane</keyword>
<gene>
    <name evidence="4" type="ORF">DYB26_012022</name>
    <name evidence="5" type="ORF">DYB28_005146</name>
    <name evidence="3" type="ORF">DYB34_008130</name>
    <name evidence="2" type="ORF">DYB36_011989</name>
</gene>
<keyword evidence="1" id="KW-0472">Membrane</keyword>
<keyword evidence="1" id="KW-1133">Transmembrane helix</keyword>
<accession>A0A397BQJ2</accession>
<dbReference type="VEuPathDB" id="FungiDB:H257_08868"/>
<evidence type="ECO:0000313" key="8">
    <source>
        <dbReference type="Proteomes" id="UP000283543"/>
    </source>
</evidence>
<proteinExistence type="predicted"/>